<evidence type="ECO:0000256" key="1">
    <source>
        <dbReference type="SAM" id="SignalP"/>
    </source>
</evidence>
<proteinExistence type="predicted"/>
<keyword evidence="1" id="KW-0732">Signal</keyword>
<dbReference type="HOGENOM" id="CLU_705773_0_0_14"/>
<evidence type="ECO:0008006" key="4">
    <source>
        <dbReference type="Google" id="ProtNLM"/>
    </source>
</evidence>
<dbReference type="KEGG" id="sdi:SDIMI_v3c01940"/>
<dbReference type="Proteomes" id="UP000014983">
    <property type="component" value="Chromosome"/>
</dbReference>
<sequence length="391" mass="45056">MKKLLSVLGAISLTGSAILVSTQVVSCNATWSQEFRSILNKDAQTLTGKSYFNEGLKNIGTDSEGNEVKIKSIELIPNQEILDNPKDLEKIANESLKLFADAKEYFDQFFDGSDTSEYYYYLLEDKGNNGDYSKVMNYESEKNFLDHFGDAIIKPEFQLNAARFMVLKNNYEFNKEYQNKLNTNDAEYEEIQKMNTYIKAGYFVPMFKIIGLGKVISRGTSMTKVKFDKNLVEYINVGGKGQDYLNSYVGTLWDTGNPKTSSIITYNWNPDTSTRLLKNKDWEFDDKSNNEKQEYLNGWRFAEDYKGKSISEMTPEEQLRVDNDLEMVFNLGAKNINEDFKKYIISQKINESDYNIIPREHAMTFETVLNQFEVMKFFNYGFDQDQSGGTS</sequence>
<feature type="chain" id="PRO_5004529979" description="Lipoprotein" evidence="1">
    <location>
        <begin position="20"/>
        <end position="391"/>
    </location>
</feature>
<feature type="signal peptide" evidence="1">
    <location>
        <begin position="1"/>
        <end position="19"/>
    </location>
</feature>
<evidence type="ECO:0000313" key="3">
    <source>
        <dbReference type="Proteomes" id="UP000014983"/>
    </source>
</evidence>
<name>S5MDV4_9MOLU</name>
<organism evidence="2 3">
    <name type="scientific">Spiroplasma diminutum CUAS-1</name>
    <dbReference type="NCBI Taxonomy" id="1276221"/>
    <lineage>
        <taxon>Bacteria</taxon>
        <taxon>Bacillati</taxon>
        <taxon>Mycoplasmatota</taxon>
        <taxon>Mollicutes</taxon>
        <taxon>Entomoplasmatales</taxon>
        <taxon>Spiroplasmataceae</taxon>
        <taxon>Spiroplasma</taxon>
    </lineage>
</organism>
<dbReference type="RefSeq" id="WP_020836131.1">
    <property type="nucleotide sequence ID" value="NC_021833.1"/>
</dbReference>
<dbReference type="EMBL" id="CP005076">
    <property type="protein sequence ID" value="AGR41898.1"/>
    <property type="molecule type" value="Genomic_DNA"/>
</dbReference>
<dbReference type="InParanoid" id="S5MDV4"/>
<dbReference type="AlphaFoldDB" id="S5MDV4"/>
<keyword evidence="3" id="KW-1185">Reference proteome</keyword>
<dbReference type="PATRIC" id="fig|1276221.3.peg.191"/>
<evidence type="ECO:0000313" key="2">
    <source>
        <dbReference type="EMBL" id="AGR41898.1"/>
    </source>
</evidence>
<dbReference type="OrthoDB" id="389597at2"/>
<gene>
    <name evidence="2" type="ORF">SDIMI_v3c01940</name>
</gene>
<accession>S5MDV4</accession>
<reference evidence="2 3" key="1">
    <citation type="journal article" date="2013" name="Genome Biol. Evol.">
        <title>Comparison of metabolic capacities and inference of gene content evolution in mosquito-associated Spiroplasma diminutum and S. taiwanense.</title>
        <authorList>
            <person name="Lo W.S."/>
            <person name="Ku C."/>
            <person name="Chen L.L."/>
            <person name="Chang T.H."/>
            <person name="Kuo C.H."/>
        </authorList>
    </citation>
    <scope>NUCLEOTIDE SEQUENCE [LARGE SCALE GENOMIC DNA]</scope>
    <source>
        <strain evidence="2">CUAS-1</strain>
    </source>
</reference>
<protein>
    <recommendedName>
        <fullName evidence="4">Lipoprotein</fullName>
    </recommendedName>
</protein>
<dbReference type="STRING" id="1276221.SDIMI_v3c01940"/>